<organism evidence="1 2">
    <name type="scientific">Mucilaginibacter calamicampi</name>
    <dbReference type="NCBI Taxonomy" id="1302352"/>
    <lineage>
        <taxon>Bacteria</taxon>
        <taxon>Pseudomonadati</taxon>
        <taxon>Bacteroidota</taxon>
        <taxon>Sphingobacteriia</taxon>
        <taxon>Sphingobacteriales</taxon>
        <taxon>Sphingobacteriaceae</taxon>
        <taxon>Mucilaginibacter</taxon>
    </lineage>
</organism>
<evidence type="ECO:0000313" key="1">
    <source>
        <dbReference type="EMBL" id="MFD0748510.1"/>
    </source>
</evidence>
<reference evidence="2" key="1">
    <citation type="journal article" date="2019" name="Int. J. Syst. Evol. Microbiol.">
        <title>The Global Catalogue of Microorganisms (GCM) 10K type strain sequencing project: providing services to taxonomists for standard genome sequencing and annotation.</title>
        <authorList>
            <consortium name="The Broad Institute Genomics Platform"/>
            <consortium name="The Broad Institute Genome Sequencing Center for Infectious Disease"/>
            <person name="Wu L."/>
            <person name="Ma J."/>
        </authorList>
    </citation>
    <scope>NUCLEOTIDE SEQUENCE [LARGE SCALE GENOMIC DNA]</scope>
    <source>
        <strain evidence="2">CCUG 63418</strain>
    </source>
</reference>
<comment type="caution">
    <text evidence="1">The sequence shown here is derived from an EMBL/GenBank/DDBJ whole genome shotgun (WGS) entry which is preliminary data.</text>
</comment>
<proteinExistence type="predicted"/>
<accession>A0ABW2YRM3</accession>
<name>A0ABW2YRM3_9SPHI</name>
<sequence>MKKVTVTSTDVLMKALDIELKAILKKDLKAFRAKQAQGQKLAA</sequence>
<gene>
    <name evidence="1" type="ORF">ACFQZS_00045</name>
</gene>
<dbReference type="RefSeq" id="WP_377095812.1">
    <property type="nucleotide sequence ID" value="NZ_JBHTHU010000001.1"/>
</dbReference>
<protein>
    <submittedName>
        <fullName evidence="1">Uncharacterized protein</fullName>
    </submittedName>
</protein>
<dbReference type="EMBL" id="JBHTHU010000001">
    <property type="protein sequence ID" value="MFD0748510.1"/>
    <property type="molecule type" value="Genomic_DNA"/>
</dbReference>
<evidence type="ECO:0000313" key="2">
    <source>
        <dbReference type="Proteomes" id="UP001596958"/>
    </source>
</evidence>
<keyword evidence="2" id="KW-1185">Reference proteome</keyword>
<dbReference type="Proteomes" id="UP001596958">
    <property type="component" value="Unassembled WGS sequence"/>
</dbReference>